<protein>
    <submittedName>
        <fullName evidence="10">Muconate cycloisomerase</fullName>
    </submittedName>
</protein>
<dbReference type="GO" id="GO:0018849">
    <property type="term" value="F:muconate cycloisomerase activity"/>
    <property type="evidence" value="ECO:0007669"/>
    <property type="project" value="InterPro"/>
</dbReference>
<dbReference type="SUPFAM" id="SSF51604">
    <property type="entry name" value="Enolase C-terminal domain-like"/>
    <property type="match status" value="1"/>
</dbReference>
<dbReference type="InterPro" id="IPR013370">
    <property type="entry name" value="Chloromuconate_cycloisomerase"/>
</dbReference>
<proteinExistence type="inferred from homology"/>
<dbReference type="InterPro" id="IPR013342">
    <property type="entry name" value="Mandelate_racemase_C"/>
</dbReference>
<comment type="similarity">
    <text evidence="3">Belongs to the mandelate racemase/muconate lactonizing enzyme family.</text>
</comment>
<name>A0A166QYW0_PSEFL</name>
<dbReference type="GO" id="GO:0009063">
    <property type="term" value="P:amino acid catabolic process"/>
    <property type="evidence" value="ECO:0007669"/>
    <property type="project" value="InterPro"/>
</dbReference>
<dbReference type="PANTHER" id="PTHR48073:SF2">
    <property type="entry name" value="O-SUCCINYLBENZOATE SYNTHASE"/>
    <property type="match status" value="1"/>
</dbReference>
<evidence type="ECO:0000256" key="7">
    <source>
        <dbReference type="ARBA" id="ARBA00023235"/>
    </source>
</evidence>
<dbReference type="InterPro" id="IPR036849">
    <property type="entry name" value="Enolase-like_C_sf"/>
</dbReference>
<reference evidence="11" key="1">
    <citation type="submission" date="2016-03" db="EMBL/GenBank/DDBJ databases">
        <authorList>
            <person name="Ray J."/>
            <person name="Price M."/>
            <person name="Deutschbauer A."/>
        </authorList>
    </citation>
    <scope>NUCLEOTIDE SEQUENCE [LARGE SCALE GENOMIC DNA]</scope>
    <source>
        <strain evidence="11">FW300-N1B4</strain>
    </source>
</reference>
<dbReference type="Proteomes" id="UP000076489">
    <property type="component" value="Unassembled WGS sequence"/>
</dbReference>
<feature type="active site" description="Proton acceptor" evidence="8">
    <location>
        <position position="212"/>
    </location>
</feature>
<dbReference type="InterPro" id="IPR013341">
    <property type="entry name" value="Mandelate_racemase_N_dom"/>
</dbReference>
<dbReference type="InterPro" id="IPR018110">
    <property type="entry name" value="Mandel_Rmase/mucon_lact_enz_CS"/>
</dbReference>
<comment type="pathway">
    <text evidence="2">Aromatic compound metabolism.</text>
</comment>
<dbReference type="SFLD" id="SFLDS00001">
    <property type="entry name" value="Enolase"/>
    <property type="match status" value="1"/>
</dbReference>
<reference evidence="10 11" key="2">
    <citation type="journal article" date="2018" name="Nature">
        <title>Mutant phenotypes for thousands of bacterial genes of unknown function.</title>
        <authorList>
            <person name="Price M.N."/>
            <person name="Wetmore K.M."/>
            <person name="Waters R.J."/>
            <person name="Callaghan M."/>
            <person name="Ray J."/>
            <person name="Liu H."/>
            <person name="Kuehl J.V."/>
            <person name="Melnyk R.A."/>
            <person name="Lamson J.S."/>
            <person name="Suh Y."/>
            <person name="Carlson H.K."/>
            <person name="Esquivel Z."/>
            <person name="Sadeeshkumar H."/>
            <person name="Chakraborty R."/>
            <person name="Zane G.M."/>
            <person name="Rubin B.E."/>
            <person name="Wall J.D."/>
            <person name="Visel A."/>
            <person name="Bristow J."/>
            <person name="Blow M.J."/>
            <person name="Arkin A.P."/>
            <person name="Deutschbauer A.M."/>
        </authorList>
    </citation>
    <scope>NUCLEOTIDE SEQUENCE [LARGE SCALE GENOMIC DNA]</scope>
    <source>
        <strain evidence="10 11">FW300-N1B4</strain>
    </source>
</reference>
<dbReference type="GO" id="GO:0006518">
    <property type="term" value="P:peptide metabolic process"/>
    <property type="evidence" value="ECO:0007669"/>
    <property type="project" value="UniProtKB-ARBA"/>
</dbReference>
<dbReference type="AlphaFoldDB" id="A0A166QYW0"/>
<keyword evidence="6" id="KW-0464">Manganese</keyword>
<keyword evidence="5" id="KW-0058">Aromatic hydrocarbons catabolism</keyword>
<evidence type="ECO:0000256" key="1">
    <source>
        <dbReference type="ARBA" id="ARBA00001936"/>
    </source>
</evidence>
<dbReference type="SFLD" id="SFLDG00180">
    <property type="entry name" value="muconate_cycloisomerase"/>
    <property type="match status" value="1"/>
</dbReference>
<dbReference type="Gene3D" id="3.30.390.10">
    <property type="entry name" value="Enolase-like, N-terminal domain"/>
    <property type="match status" value="1"/>
</dbReference>
<dbReference type="Pfam" id="PF02746">
    <property type="entry name" value="MR_MLE_N"/>
    <property type="match status" value="1"/>
</dbReference>
<dbReference type="GO" id="GO:0018850">
    <property type="term" value="F:chloromuconate cycloisomerase activity"/>
    <property type="evidence" value="ECO:0007669"/>
    <property type="project" value="InterPro"/>
</dbReference>
<dbReference type="NCBIfam" id="TIGR02534">
    <property type="entry name" value="mucon_cyclo"/>
    <property type="match status" value="1"/>
</dbReference>
<keyword evidence="4" id="KW-0479">Metal-binding</keyword>
<evidence type="ECO:0000256" key="6">
    <source>
        <dbReference type="ARBA" id="ARBA00023211"/>
    </source>
</evidence>
<evidence type="ECO:0000256" key="4">
    <source>
        <dbReference type="ARBA" id="ARBA00022723"/>
    </source>
</evidence>
<dbReference type="OrthoDB" id="5596677at2"/>
<dbReference type="SMART" id="SM00922">
    <property type="entry name" value="MR_MLE"/>
    <property type="match status" value="1"/>
</dbReference>
<evidence type="ECO:0000256" key="3">
    <source>
        <dbReference type="ARBA" id="ARBA00008031"/>
    </source>
</evidence>
<dbReference type="SUPFAM" id="SSF54826">
    <property type="entry name" value="Enolase N-terminal domain-like"/>
    <property type="match status" value="1"/>
</dbReference>
<comment type="caution">
    <text evidence="10">The sequence shown here is derived from an EMBL/GenBank/DDBJ whole genome shotgun (WGS) entry which is preliminary data.</text>
</comment>
<dbReference type="SFLD" id="SFLDF00009">
    <property type="entry name" value="o-succinylbenzoate_synthase"/>
    <property type="match status" value="1"/>
</dbReference>
<dbReference type="GO" id="GO:0016854">
    <property type="term" value="F:racemase and epimerase activity"/>
    <property type="evidence" value="ECO:0007669"/>
    <property type="project" value="UniProtKB-ARBA"/>
</dbReference>
<feature type="domain" description="Mandelate racemase/muconate lactonizing enzyme C-terminal" evidence="9">
    <location>
        <begin position="191"/>
        <end position="288"/>
    </location>
</feature>
<dbReference type="PROSITE" id="PS00909">
    <property type="entry name" value="MR_MLE_2"/>
    <property type="match status" value="1"/>
</dbReference>
<organism evidence="10 11">
    <name type="scientific">Pseudomonas fluorescens</name>
    <dbReference type="NCBI Taxonomy" id="294"/>
    <lineage>
        <taxon>Bacteria</taxon>
        <taxon>Pseudomonadati</taxon>
        <taxon>Pseudomonadota</taxon>
        <taxon>Gammaproteobacteria</taxon>
        <taxon>Pseudomonadales</taxon>
        <taxon>Pseudomonadaceae</taxon>
        <taxon>Pseudomonas</taxon>
    </lineage>
</organism>
<evidence type="ECO:0000256" key="8">
    <source>
        <dbReference type="PIRSR" id="PIRSR613370-1"/>
    </source>
</evidence>
<evidence type="ECO:0000313" key="11">
    <source>
        <dbReference type="Proteomes" id="UP000076489"/>
    </source>
</evidence>
<dbReference type="Pfam" id="PF13378">
    <property type="entry name" value="MR_MLE_C"/>
    <property type="match status" value="1"/>
</dbReference>
<dbReference type="PROSITE" id="PS00908">
    <property type="entry name" value="MR_MLE_1"/>
    <property type="match status" value="1"/>
</dbReference>
<dbReference type="SFLD" id="SFLDG01258">
    <property type="entry name" value="(chloro)muconate_cycloisomeras"/>
    <property type="match status" value="1"/>
</dbReference>
<evidence type="ECO:0000256" key="2">
    <source>
        <dbReference type="ARBA" id="ARBA00005211"/>
    </source>
</evidence>
<dbReference type="Gene3D" id="3.20.20.120">
    <property type="entry name" value="Enolase-like C-terminal domain"/>
    <property type="match status" value="1"/>
</dbReference>
<dbReference type="InterPro" id="IPR029017">
    <property type="entry name" value="Enolase-like_N"/>
</dbReference>
<gene>
    <name evidence="10" type="ORF">A1D17_01075</name>
</gene>
<keyword evidence="7 10" id="KW-0413">Isomerase</keyword>
<dbReference type="EMBL" id="LUKJ01000001">
    <property type="protein sequence ID" value="KZN21056.1"/>
    <property type="molecule type" value="Genomic_DNA"/>
</dbReference>
<evidence type="ECO:0000256" key="5">
    <source>
        <dbReference type="ARBA" id="ARBA00022797"/>
    </source>
</evidence>
<sequence>MRPPDVGLLNTFKVSSQTNSILASRKKPYQNPFQNFKNLTGIDMRATAIESIETIIVDLPTIRPHKLAMHTMQNQTLVIIRVRCADGIEGIGESTTIGGLAYGNESPDSIKTNIDKHFTPLLIGQDSGNVNAAMLRLERSIRGNTFAKSGIESALLDAQGKRLGLPVSELLGGRVRDALPVAWTLASGDTAKDIAEAEQMLDLRRHRIFKLKIGAGEVNRDLAHVIAIKKALGDRASVRVDVNQAWDEAVALRACRILGSNGIDLIEQPISRNNRAGMVRLNTVSPAPIMADESIECVEDAFNLAREGAASVFALKIAKNGGPRAVLRTAAIAEAAGIGLYGGTMLEGGIGTLASAHAFVTLNTLGWDTELFGPLLLTEDILSEPLVYRDFQLHVPQTPGLGLSLDEERLAFFRRDKVSRTTSTAVHQA</sequence>
<dbReference type="PANTHER" id="PTHR48073">
    <property type="entry name" value="O-SUCCINYLBENZOATE SYNTHASE-RELATED"/>
    <property type="match status" value="1"/>
</dbReference>
<evidence type="ECO:0000259" key="9">
    <source>
        <dbReference type="SMART" id="SM00922"/>
    </source>
</evidence>
<feature type="active site" description="Proton donor" evidence="8">
    <location>
        <position position="370"/>
    </location>
</feature>
<evidence type="ECO:0000313" key="10">
    <source>
        <dbReference type="EMBL" id="KZN21056.1"/>
    </source>
</evidence>
<dbReference type="CDD" id="cd03318">
    <property type="entry name" value="MLE"/>
    <property type="match status" value="1"/>
</dbReference>
<dbReference type="InterPro" id="IPR029065">
    <property type="entry name" value="Enolase_C-like"/>
</dbReference>
<accession>A0A166QYW0</accession>
<dbReference type="GO" id="GO:0030145">
    <property type="term" value="F:manganese ion binding"/>
    <property type="evidence" value="ECO:0007669"/>
    <property type="project" value="InterPro"/>
</dbReference>
<comment type="cofactor">
    <cofactor evidence="1">
        <name>Mn(2+)</name>
        <dbReference type="ChEBI" id="CHEBI:29035"/>
    </cofactor>
</comment>